<sequence>MYSRVPPPTKDDLRCDVFNNASEDNGPKANNGDDKVSAPEVNKKNHDTSDSTERPKNISQQAWEKFQALRKRREDMSRKSTEKRIRDLQKNVLQKVSAEIQHPEDINIMRKHNVRIPGRPNQETGNTEKKKRKHSSTEEYQILGRTASCSEQEEWQNIKQYLGASDHLKGTDLGKHAPKTKLEDIDLCVKQGDFETAEKLSDKLANREFGKKIADAIDAKKFVEAKKEGEESAVSRKKKKLHWVFQPKQKWETKSNM</sequence>
<dbReference type="OrthoDB" id="2418792at2759"/>
<feature type="compositionally biased region" description="Basic and acidic residues" evidence="1">
    <location>
        <begin position="72"/>
        <end position="89"/>
    </location>
</feature>
<dbReference type="InParanoid" id="A0A1S3HJ70"/>
<organism evidence="2 3">
    <name type="scientific">Lingula anatina</name>
    <name type="common">Brachiopod</name>
    <name type="synonym">Lingula unguis</name>
    <dbReference type="NCBI Taxonomy" id="7574"/>
    <lineage>
        <taxon>Eukaryota</taxon>
        <taxon>Metazoa</taxon>
        <taxon>Spiralia</taxon>
        <taxon>Lophotrochozoa</taxon>
        <taxon>Brachiopoda</taxon>
        <taxon>Linguliformea</taxon>
        <taxon>Lingulata</taxon>
        <taxon>Lingulida</taxon>
        <taxon>Linguloidea</taxon>
        <taxon>Lingulidae</taxon>
        <taxon>Lingula</taxon>
    </lineage>
</organism>
<feature type="region of interest" description="Disordered" evidence="1">
    <location>
        <begin position="110"/>
        <end position="140"/>
    </location>
</feature>
<keyword evidence="2" id="KW-1185">Reference proteome</keyword>
<dbReference type="InterPro" id="IPR037690">
    <property type="entry name" value="FAM204A"/>
</dbReference>
<dbReference type="RefSeq" id="XP_013385506.1">
    <property type="nucleotide sequence ID" value="XM_013530052.1"/>
</dbReference>
<dbReference type="Proteomes" id="UP000085678">
    <property type="component" value="Unplaced"/>
</dbReference>
<accession>A0A1S3HJ70</accession>
<dbReference type="STRING" id="7574.A0A1S3HJ70"/>
<dbReference type="PANTHER" id="PTHR14386:SF2">
    <property type="entry name" value="PROTEIN FAM204A"/>
    <property type="match status" value="1"/>
</dbReference>
<dbReference type="PANTHER" id="PTHR14386">
    <property type="entry name" value="PROTEIN FAM204A"/>
    <property type="match status" value="1"/>
</dbReference>
<proteinExistence type="predicted"/>
<dbReference type="KEGG" id="lak:106155294"/>
<gene>
    <name evidence="3" type="primary">LOC106155294</name>
</gene>
<evidence type="ECO:0000313" key="2">
    <source>
        <dbReference type="Proteomes" id="UP000085678"/>
    </source>
</evidence>
<dbReference type="GeneID" id="106155294"/>
<reference evidence="3" key="1">
    <citation type="submission" date="2025-08" db="UniProtKB">
        <authorList>
            <consortium name="RefSeq"/>
        </authorList>
    </citation>
    <scope>IDENTIFICATION</scope>
    <source>
        <tissue evidence="3">Gonads</tissue>
    </source>
</reference>
<evidence type="ECO:0000256" key="1">
    <source>
        <dbReference type="SAM" id="MobiDB-lite"/>
    </source>
</evidence>
<dbReference type="AlphaFoldDB" id="A0A1S3HJ70"/>
<feature type="region of interest" description="Disordered" evidence="1">
    <location>
        <begin position="1"/>
        <end position="90"/>
    </location>
</feature>
<feature type="compositionally biased region" description="Basic and acidic residues" evidence="1">
    <location>
        <begin position="31"/>
        <end position="56"/>
    </location>
</feature>
<evidence type="ECO:0000313" key="3">
    <source>
        <dbReference type="RefSeq" id="XP_013385506.1"/>
    </source>
</evidence>
<name>A0A1S3HJ70_LINAN</name>
<protein>
    <submittedName>
        <fullName evidence="3">Protein FAM204A isoform X1</fullName>
    </submittedName>
</protein>